<dbReference type="OrthoDB" id="2154843at2759"/>
<dbReference type="AlphaFoldDB" id="A0A1Y2CA37"/>
<keyword evidence="3" id="KW-1185">Reference proteome</keyword>
<evidence type="ECO:0000256" key="1">
    <source>
        <dbReference type="SAM" id="SignalP"/>
    </source>
</evidence>
<sequence>MHNTFAFLLALATTAISFPLGCFNSSHATLVLTSDLLTADTLAALTDKNIRATFFVTPEWALKHKKTVTDALFKHHSIGLAIPSLDGLVAPTPTCAYGICDYTVQPDALTAYFDKEEKQWLNMGYVTPSLRTLKLIAFTNTALADLRYGSLEDAVAKLGYTPILADFWKDTWNVDTATTQDVTLANFFGAADLCDLSDYLAERKTTTNLMDINVIAEAVDFLATQNITVVSMRDCVGKTLY</sequence>
<gene>
    <name evidence="2" type="ORF">BCR33DRAFT_717382</name>
</gene>
<reference evidence="2 3" key="1">
    <citation type="submission" date="2016-07" db="EMBL/GenBank/DDBJ databases">
        <title>Pervasive Adenine N6-methylation of Active Genes in Fungi.</title>
        <authorList>
            <consortium name="DOE Joint Genome Institute"/>
            <person name="Mondo S.J."/>
            <person name="Dannebaum R.O."/>
            <person name="Kuo R.C."/>
            <person name="Labutti K."/>
            <person name="Haridas S."/>
            <person name="Kuo A."/>
            <person name="Salamov A."/>
            <person name="Ahrendt S.R."/>
            <person name="Lipzen A."/>
            <person name="Sullivan W."/>
            <person name="Andreopoulos W.B."/>
            <person name="Clum A."/>
            <person name="Lindquist E."/>
            <person name="Daum C."/>
            <person name="Ramamoorthy G.K."/>
            <person name="Gryganskyi A."/>
            <person name="Culley D."/>
            <person name="Magnuson J.K."/>
            <person name="James T.Y."/>
            <person name="O'Malley M.A."/>
            <person name="Stajich J.E."/>
            <person name="Spatafora J.W."/>
            <person name="Visel A."/>
            <person name="Grigoriev I.V."/>
        </authorList>
    </citation>
    <scope>NUCLEOTIDE SEQUENCE [LARGE SCALE GENOMIC DNA]</scope>
    <source>
        <strain evidence="2 3">JEL800</strain>
    </source>
</reference>
<dbReference type="Proteomes" id="UP000193642">
    <property type="component" value="Unassembled WGS sequence"/>
</dbReference>
<feature type="signal peptide" evidence="1">
    <location>
        <begin position="1"/>
        <end position="17"/>
    </location>
</feature>
<dbReference type="EMBL" id="MCGO01000024">
    <property type="protein sequence ID" value="ORY43724.1"/>
    <property type="molecule type" value="Genomic_DNA"/>
</dbReference>
<dbReference type="GO" id="GO:0005975">
    <property type="term" value="P:carbohydrate metabolic process"/>
    <property type="evidence" value="ECO:0007669"/>
    <property type="project" value="InterPro"/>
</dbReference>
<comment type="caution">
    <text evidence="2">The sequence shown here is derived from an EMBL/GenBank/DDBJ whole genome shotgun (WGS) entry which is preliminary data.</text>
</comment>
<name>A0A1Y2CA37_9FUNG</name>
<evidence type="ECO:0000313" key="2">
    <source>
        <dbReference type="EMBL" id="ORY43724.1"/>
    </source>
</evidence>
<organism evidence="2 3">
    <name type="scientific">Rhizoclosmatium globosum</name>
    <dbReference type="NCBI Taxonomy" id="329046"/>
    <lineage>
        <taxon>Eukaryota</taxon>
        <taxon>Fungi</taxon>
        <taxon>Fungi incertae sedis</taxon>
        <taxon>Chytridiomycota</taxon>
        <taxon>Chytridiomycota incertae sedis</taxon>
        <taxon>Chytridiomycetes</taxon>
        <taxon>Chytridiales</taxon>
        <taxon>Chytriomycetaceae</taxon>
        <taxon>Rhizoclosmatium</taxon>
    </lineage>
</organism>
<protein>
    <recommendedName>
        <fullName evidence="4">NodB homology domain-containing protein</fullName>
    </recommendedName>
</protein>
<proteinExistence type="predicted"/>
<dbReference type="InterPro" id="IPR011330">
    <property type="entry name" value="Glyco_hydro/deAcase_b/a-brl"/>
</dbReference>
<dbReference type="SUPFAM" id="SSF88713">
    <property type="entry name" value="Glycoside hydrolase/deacetylase"/>
    <property type="match status" value="1"/>
</dbReference>
<evidence type="ECO:0000313" key="3">
    <source>
        <dbReference type="Proteomes" id="UP000193642"/>
    </source>
</evidence>
<dbReference type="Gene3D" id="3.20.20.370">
    <property type="entry name" value="Glycoside hydrolase/deacetylase"/>
    <property type="match status" value="1"/>
</dbReference>
<feature type="chain" id="PRO_5012824559" description="NodB homology domain-containing protein" evidence="1">
    <location>
        <begin position="18"/>
        <end position="241"/>
    </location>
</feature>
<accession>A0A1Y2CA37</accession>
<keyword evidence="1" id="KW-0732">Signal</keyword>
<evidence type="ECO:0008006" key="4">
    <source>
        <dbReference type="Google" id="ProtNLM"/>
    </source>
</evidence>